<gene>
    <name evidence="19 21" type="primary">thiI</name>
    <name evidence="21" type="ORF">SPSYN_00876</name>
</gene>
<dbReference type="OrthoDB" id="9773948at2"/>
<keyword evidence="4 19" id="KW-0820">tRNA-binding</keyword>
<dbReference type="PROSITE" id="PS51165">
    <property type="entry name" value="THUMP"/>
    <property type="match status" value="1"/>
</dbReference>
<feature type="binding site" evidence="19">
    <location>
        <position position="271"/>
    </location>
    <ligand>
        <name>ATP</name>
        <dbReference type="ChEBI" id="CHEBI:30616"/>
    </ligand>
</feature>
<evidence type="ECO:0000256" key="15">
    <source>
        <dbReference type="ARBA" id="ARBA00071867"/>
    </source>
</evidence>
<dbReference type="InterPro" id="IPR054173">
    <property type="entry name" value="ThiI_fer"/>
</dbReference>
<evidence type="ECO:0000256" key="11">
    <source>
        <dbReference type="ARBA" id="ARBA00052330"/>
    </source>
</evidence>
<dbReference type="FunFam" id="3.40.50.620:FF:000053">
    <property type="entry name" value="Probable tRNA sulfurtransferase"/>
    <property type="match status" value="1"/>
</dbReference>
<dbReference type="SUPFAM" id="SSF143437">
    <property type="entry name" value="THUMP domain-like"/>
    <property type="match status" value="1"/>
</dbReference>
<comment type="catalytic activity">
    <reaction evidence="11 19">
        <text>[ThiS sulfur-carrier protein]-C-terminal Gly-Gly-AMP + S-sulfanyl-L-cysteinyl-[cysteine desulfurase] + AH2 = [ThiS sulfur-carrier protein]-C-terminal-Gly-aminoethanethioate + L-cysteinyl-[cysteine desulfurase] + A + AMP + 2 H(+)</text>
        <dbReference type="Rhea" id="RHEA:43340"/>
        <dbReference type="Rhea" id="RHEA-COMP:12157"/>
        <dbReference type="Rhea" id="RHEA-COMP:12158"/>
        <dbReference type="Rhea" id="RHEA-COMP:12910"/>
        <dbReference type="Rhea" id="RHEA-COMP:19908"/>
        <dbReference type="ChEBI" id="CHEBI:13193"/>
        <dbReference type="ChEBI" id="CHEBI:15378"/>
        <dbReference type="ChEBI" id="CHEBI:17499"/>
        <dbReference type="ChEBI" id="CHEBI:29950"/>
        <dbReference type="ChEBI" id="CHEBI:61963"/>
        <dbReference type="ChEBI" id="CHEBI:90618"/>
        <dbReference type="ChEBI" id="CHEBI:232372"/>
        <dbReference type="ChEBI" id="CHEBI:456215"/>
    </reaction>
</comment>
<dbReference type="Gene3D" id="3.40.50.620">
    <property type="entry name" value="HUPs"/>
    <property type="match status" value="1"/>
</dbReference>
<dbReference type="GO" id="GO:0002937">
    <property type="term" value="P:tRNA 4-thiouridine biosynthesis"/>
    <property type="evidence" value="ECO:0007669"/>
    <property type="project" value="TreeGrafter"/>
</dbReference>
<keyword evidence="6 19" id="KW-0547">Nucleotide-binding</keyword>
<comment type="pathway">
    <text evidence="2 19">Cofactor biosynthesis; thiamine diphosphate biosynthesis.</text>
</comment>
<evidence type="ECO:0000256" key="9">
    <source>
        <dbReference type="ARBA" id="ARBA00022977"/>
    </source>
</evidence>
<reference evidence="21" key="1">
    <citation type="submission" date="2016-02" db="EMBL/GenBank/DDBJ databases">
        <title>Draft Genome Sequence of Sporotomaculum syntrophicum Strain FB, a Syntrophic Benzoate Degrader.</title>
        <authorList>
            <person name="Nobu M.K."/>
            <person name="Narihiro T."/>
            <person name="Qiu Y.-L."/>
            <person name="Ohashi A."/>
            <person name="Liu W.-T."/>
            <person name="Yuji S."/>
        </authorList>
    </citation>
    <scope>NUCLEOTIDE SEQUENCE</scope>
    <source>
        <strain evidence="21">FB</strain>
    </source>
</reference>
<comment type="function">
    <text evidence="12 19">Catalyzes the ATP-dependent transfer of a sulfur to tRNA to produce 4-thiouridine in position 8 of tRNAs, which functions as a near-UV photosensor. Also catalyzes the transfer of sulfur to the sulfur carrier protein ThiS, forming ThiS-thiocarboxylate. This is a step in the synthesis of thiazole, in the thiamine biosynthesis pathway. The sulfur is donated as persulfide by IscS.</text>
</comment>
<dbReference type="EC" id="2.8.1.4" evidence="14 19"/>
<dbReference type="AlphaFoldDB" id="A0A9D2WT42"/>
<keyword evidence="8 19" id="KW-0694">RNA-binding</keyword>
<keyword evidence="5 19" id="KW-0808">Transferase</keyword>
<dbReference type="HAMAP" id="MF_00021">
    <property type="entry name" value="ThiI"/>
    <property type="match status" value="1"/>
</dbReference>
<evidence type="ECO:0000313" key="21">
    <source>
        <dbReference type="EMBL" id="KAF1086137.1"/>
    </source>
</evidence>
<evidence type="ECO:0000256" key="6">
    <source>
        <dbReference type="ARBA" id="ARBA00022741"/>
    </source>
</evidence>
<keyword evidence="9 19" id="KW-0784">Thiamine biosynthesis</keyword>
<evidence type="ECO:0000256" key="12">
    <source>
        <dbReference type="ARBA" id="ARBA00058382"/>
    </source>
</evidence>
<dbReference type="InterPro" id="IPR003720">
    <property type="entry name" value="tRNA_STrfase"/>
</dbReference>
<evidence type="ECO:0000256" key="13">
    <source>
        <dbReference type="ARBA" id="ARBA00061472"/>
    </source>
</evidence>
<feature type="binding site" evidence="19">
    <location>
        <position position="302"/>
    </location>
    <ligand>
        <name>ATP</name>
        <dbReference type="ChEBI" id="CHEBI:30616"/>
    </ligand>
</feature>
<comment type="subcellular location">
    <subcellularLocation>
        <location evidence="1 19">Cytoplasm</location>
    </subcellularLocation>
</comment>
<evidence type="ECO:0000256" key="17">
    <source>
        <dbReference type="ARBA" id="ARBA00077849"/>
    </source>
</evidence>
<evidence type="ECO:0000256" key="14">
    <source>
        <dbReference type="ARBA" id="ARBA00066827"/>
    </source>
</evidence>
<evidence type="ECO:0000256" key="8">
    <source>
        <dbReference type="ARBA" id="ARBA00022884"/>
    </source>
</evidence>
<evidence type="ECO:0000256" key="3">
    <source>
        <dbReference type="ARBA" id="ARBA00022490"/>
    </source>
</evidence>
<dbReference type="InterPro" id="IPR049962">
    <property type="entry name" value="THUMP_ThiI"/>
</dbReference>
<keyword evidence="22" id="KW-1185">Reference proteome</keyword>
<evidence type="ECO:0000256" key="18">
    <source>
        <dbReference type="ARBA" id="ARBA00080570"/>
    </source>
</evidence>
<keyword evidence="7 19" id="KW-0067">ATP-binding</keyword>
<dbReference type="PANTHER" id="PTHR43209">
    <property type="entry name" value="TRNA SULFURTRANSFERASE"/>
    <property type="match status" value="1"/>
</dbReference>
<comment type="similarity">
    <text evidence="13 19">Belongs to the ThiI family.</text>
</comment>
<dbReference type="InterPro" id="IPR004114">
    <property type="entry name" value="THUMP_dom"/>
</dbReference>
<evidence type="ECO:0000256" key="5">
    <source>
        <dbReference type="ARBA" id="ARBA00022679"/>
    </source>
</evidence>
<dbReference type="Pfam" id="PF22025">
    <property type="entry name" value="ThiI_fer"/>
    <property type="match status" value="1"/>
</dbReference>
<feature type="binding site" evidence="19">
    <location>
        <begin position="189"/>
        <end position="190"/>
    </location>
    <ligand>
        <name>ATP</name>
        <dbReference type="ChEBI" id="CHEBI:30616"/>
    </ligand>
</feature>
<comment type="caution">
    <text evidence="21">The sequence shown here is derived from an EMBL/GenBank/DDBJ whole genome shotgun (WGS) entry which is preliminary data.</text>
</comment>
<dbReference type="SMART" id="SM00981">
    <property type="entry name" value="THUMP"/>
    <property type="match status" value="1"/>
</dbReference>
<dbReference type="GO" id="GO:0005524">
    <property type="term" value="F:ATP binding"/>
    <property type="evidence" value="ECO:0007669"/>
    <property type="project" value="UniProtKB-UniRule"/>
</dbReference>
<evidence type="ECO:0000256" key="16">
    <source>
        <dbReference type="ARBA" id="ARBA00075337"/>
    </source>
</evidence>
<dbReference type="InterPro" id="IPR049961">
    <property type="entry name" value="ThiI_N"/>
</dbReference>
<dbReference type="CDD" id="cd01712">
    <property type="entry name" value="PPase_ThiI"/>
    <property type="match status" value="1"/>
</dbReference>
<dbReference type="CDD" id="cd11716">
    <property type="entry name" value="THUMP_ThiI"/>
    <property type="match status" value="1"/>
</dbReference>
<feature type="binding site" evidence="19">
    <location>
        <position position="293"/>
    </location>
    <ligand>
        <name>ATP</name>
        <dbReference type="ChEBI" id="CHEBI:30616"/>
    </ligand>
</feature>
<dbReference type="InterPro" id="IPR014729">
    <property type="entry name" value="Rossmann-like_a/b/a_fold"/>
</dbReference>
<dbReference type="PROSITE" id="PS50890">
    <property type="entry name" value="PUA"/>
    <property type="match status" value="1"/>
</dbReference>
<name>A0A9D2WT42_9FIRM</name>
<dbReference type="Gene3D" id="3.30.2130.30">
    <property type="match status" value="1"/>
</dbReference>
<dbReference type="NCBIfam" id="TIGR00342">
    <property type="entry name" value="tRNA uracil 4-sulfurtransferase ThiI"/>
    <property type="match status" value="1"/>
</dbReference>
<dbReference type="GO" id="GO:0004810">
    <property type="term" value="F:CCA tRNA nucleotidyltransferase activity"/>
    <property type="evidence" value="ECO:0007669"/>
    <property type="project" value="InterPro"/>
</dbReference>
<dbReference type="Pfam" id="PF02568">
    <property type="entry name" value="ThiI"/>
    <property type="match status" value="1"/>
</dbReference>
<dbReference type="GO" id="GO:0009228">
    <property type="term" value="P:thiamine biosynthetic process"/>
    <property type="evidence" value="ECO:0007669"/>
    <property type="project" value="UniProtKB-KW"/>
</dbReference>
<dbReference type="InterPro" id="IPR020536">
    <property type="entry name" value="ThiI_AANH"/>
</dbReference>
<evidence type="ECO:0000259" key="20">
    <source>
        <dbReference type="PROSITE" id="PS51165"/>
    </source>
</evidence>
<dbReference type="SUPFAM" id="SSF52402">
    <property type="entry name" value="Adenine nucleotide alpha hydrolases-like"/>
    <property type="match status" value="1"/>
</dbReference>
<keyword evidence="3 19" id="KW-0963">Cytoplasm</keyword>
<evidence type="ECO:0000256" key="10">
    <source>
        <dbReference type="ARBA" id="ARBA00050570"/>
    </source>
</evidence>
<dbReference type="InterPro" id="IPR050102">
    <property type="entry name" value="tRNA_sulfurtransferase_ThiI"/>
</dbReference>
<evidence type="ECO:0000256" key="19">
    <source>
        <dbReference type="HAMAP-Rule" id="MF_00021"/>
    </source>
</evidence>
<dbReference type="GO" id="GO:0005829">
    <property type="term" value="C:cytosol"/>
    <property type="evidence" value="ECO:0007669"/>
    <property type="project" value="TreeGrafter"/>
</dbReference>
<evidence type="ECO:0000256" key="7">
    <source>
        <dbReference type="ARBA" id="ARBA00022840"/>
    </source>
</evidence>
<evidence type="ECO:0000313" key="22">
    <source>
        <dbReference type="Proteomes" id="UP000798488"/>
    </source>
</evidence>
<feature type="binding site" evidence="19">
    <location>
        <begin position="214"/>
        <end position="215"/>
    </location>
    <ligand>
        <name>ATP</name>
        <dbReference type="ChEBI" id="CHEBI:30616"/>
    </ligand>
</feature>
<evidence type="ECO:0000256" key="4">
    <source>
        <dbReference type="ARBA" id="ARBA00022555"/>
    </source>
</evidence>
<dbReference type="GO" id="GO:0140741">
    <property type="term" value="F:tRNA-uracil-4 sulfurtransferase activity"/>
    <property type="evidence" value="ECO:0007669"/>
    <property type="project" value="UniProtKB-EC"/>
</dbReference>
<dbReference type="Pfam" id="PF02926">
    <property type="entry name" value="THUMP"/>
    <property type="match status" value="1"/>
</dbReference>
<dbReference type="GO" id="GO:0009229">
    <property type="term" value="P:thiamine diphosphate biosynthetic process"/>
    <property type="evidence" value="ECO:0007669"/>
    <property type="project" value="UniProtKB-UniRule"/>
</dbReference>
<dbReference type="EMBL" id="LSRS01000002">
    <property type="protein sequence ID" value="KAF1086137.1"/>
    <property type="molecule type" value="Genomic_DNA"/>
</dbReference>
<comment type="catalytic activity">
    <reaction evidence="10 19">
        <text>[ThiI sulfur-carrier protein]-S-sulfanyl-L-cysteine + a uridine in tRNA + 2 reduced [2Fe-2S]-[ferredoxin] + ATP + H(+) = [ThiI sulfur-carrier protein]-L-cysteine + a 4-thiouridine in tRNA + 2 oxidized [2Fe-2S]-[ferredoxin] + AMP + diphosphate</text>
        <dbReference type="Rhea" id="RHEA:24176"/>
        <dbReference type="Rhea" id="RHEA-COMP:10000"/>
        <dbReference type="Rhea" id="RHEA-COMP:10001"/>
        <dbReference type="Rhea" id="RHEA-COMP:13337"/>
        <dbReference type="Rhea" id="RHEA-COMP:13338"/>
        <dbReference type="Rhea" id="RHEA-COMP:13339"/>
        <dbReference type="Rhea" id="RHEA-COMP:13340"/>
        <dbReference type="ChEBI" id="CHEBI:15378"/>
        <dbReference type="ChEBI" id="CHEBI:29950"/>
        <dbReference type="ChEBI" id="CHEBI:30616"/>
        <dbReference type="ChEBI" id="CHEBI:33019"/>
        <dbReference type="ChEBI" id="CHEBI:33737"/>
        <dbReference type="ChEBI" id="CHEBI:33738"/>
        <dbReference type="ChEBI" id="CHEBI:61963"/>
        <dbReference type="ChEBI" id="CHEBI:65315"/>
        <dbReference type="ChEBI" id="CHEBI:136798"/>
        <dbReference type="ChEBI" id="CHEBI:456215"/>
        <dbReference type="EC" id="2.8.1.4"/>
    </reaction>
</comment>
<accession>A0A9D2WT42</accession>
<evidence type="ECO:0000256" key="1">
    <source>
        <dbReference type="ARBA" id="ARBA00004496"/>
    </source>
</evidence>
<dbReference type="PANTHER" id="PTHR43209:SF1">
    <property type="entry name" value="TRNA SULFURTRANSFERASE"/>
    <property type="match status" value="1"/>
</dbReference>
<dbReference type="GO" id="GO:0000049">
    <property type="term" value="F:tRNA binding"/>
    <property type="evidence" value="ECO:0007669"/>
    <property type="project" value="UniProtKB-UniRule"/>
</dbReference>
<evidence type="ECO:0000256" key="2">
    <source>
        <dbReference type="ARBA" id="ARBA00004948"/>
    </source>
</evidence>
<protein>
    <recommendedName>
        <fullName evidence="15 19">Probable tRNA sulfurtransferase</fullName>
        <ecNumber evidence="14 19">2.8.1.4</ecNumber>
    </recommendedName>
    <alternativeName>
        <fullName evidence="16 19">Sulfur carrier protein ThiS sulfurtransferase</fullName>
    </alternativeName>
    <alternativeName>
        <fullName evidence="17 19">Thiamine biosynthesis protein ThiI</fullName>
    </alternativeName>
    <alternativeName>
        <fullName evidence="18 19">tRNA 4-thiouridine synthase</fullName>
    </alternativeName>
</protein>
<feature type="domain" description="THUMP" evidence="20">
    <location>
        <begin position="59"/>
        <end position="171"/>
    </location>
</feature>
<dbReference type="Proteomes" id="UP000798488">
    <property type="component" value="Unassembled WGS sequence"/>
</dbReference>
<organism evidence="21 22">
    <name type="scientific">Sporotomaculum syntrophicum</name>
    <dbReference type="NCBI Taxonomy" id="182264"/>
    <lineage>
        <taxon>Bacteria</taxon>
        <taxon>Bacillati</taxon>
        <taxon>Bacillota</taxon>
        <taxon>Clostridia</taxon>
        <taxon>Eubacteriales</taxon>
        <taxon>Desulfallaceae</taxon>
        <taxon>Sporotomaculum</taxon>
    </lineage>
</organism>
<sequence>MYNIYMIRYGEIGLKGKNRPAFERRLMDNIYRALKKLRSPSRVLRVYGRILVESEAEPSRVLEILSKVFGIVGVSPALRLPLEEEAICAGALATMKDAAARMLLPAGVALTFKVESRRSNKQFPRTSPELNGLIGGYLLEHFPGLQVDVHSPKIKVQVEIREKNAFVYADDIPGVGGLPVGASGKALLLLSGGIDSPVAGWMAMKRGIEIEAVHFYSFPFTGEKSLEKVRDLCRILTNYTARIKIHIVHFTDIQKEIQKNCPEELRVTLMRRMMFRLAARIADEQGALALVTGESVGQVASQTLESMRVINQVVDIPVLRPVVGMDKLEIVSRAQVIGTYETSILPYEDCCTLFLPKHPATRPRLEQALEAEQALDIVSLLAGALERTVVEEVQQPLL</sequence>
<proteinExistence type="inferred from homology"/>
<dbReference type="GO" id="GO:0052837">
    <property type="term" value="P:thiazole biosynthetic process"/>
    <property type="evidence" value="ECO:0007669"/>
    <property type="project" value="TreeGrafter"/>
</dbReference>
<dbReference type="RefSeq" id="WP_161821269.1">
    <property type="nucleotide sequence ID" value="NZ_LSRS01000002.1"/>
</dbReference>